<protein>
    <submittedName>
        <fullName evidence="2">Slp/YeaY family lipoprotein</fullName>
    </submittedName>
</protein>
<dbReference type="PROSITE" id="PS51257">
    <property type="entry name" value="PROKAR_LIPOPROTEIN"/>
    <property type="match status" value="1"/>
</dbReference>
<evidence type="ECO:0000313" key="2">
    <source>
        <dbReference type="EMBL" id="QDQ72604.1"/>
    </source>
</evidence>
<dbReference type="Pfam" id="PF03843">
    <property type="entry name" value="Slp"/>
    <property type="match status" value="1"/>
</dbReference>
<dbReference type="GO" id="GO:0019867">
    <property type="term" value="C:outer membrane"/>
    <property type="evidence" value="ECO:0007669"/>
    <property type="project" value="InterPro"/>
</dbReference>
<dbReference type="Proteomes" id="UP000315891">
    <property type="component" value="Chromosome"/>
</dbReference>
<dbReference type="PIRSF" id="PIRSF004982">
    <property type="entry name" value="SlP"/>
    <property type="match status" value="1"/>
</dbReference>
<dbReference type="PANTHER" id="PTHR37530:SF1">
    <property type="entry name" value="OUTER MEMBRANE PROTEIN SLP"/>
    <property type="match status" value="1"/>
</dbReference>
<name>A0A516V266_9GAMM</name>
<dbReference type="AlphaFoldDB" id="A0A516V266"/>
<reference evidence="2 3" key="1">
    <citation type="submission" date="2019-07" db="EMBL/GenBank/DDBJ databases">
        <title>Lysobacter weifangensis sp. nov., isolated from bensulfuron-methyl contaminated farmland soil.</title>
        <authorList>
            <person name="Zhao H."/>
        </authorList>
    </citation>
    <scope>NUCLEOTIDE SEQUENCE [LARGE SCALE GENOMIC DNA]</scope>
    <source>
        <strain evidence="2 3">CC-Bw-6</strain>
    </source>
</reference>
<proteinExistence type="predicted"/>
<keyword evidence="2" id="KW-0449">Lipoprotein</keyword>
<dbReference type="RefSeq" id="WP_143878120.1">
    <property type="nucleotide sequence ID" value="NZ_BAABLZ010000002.1"/>
</dbReference>
<dbReference type="PANTHER" id="PTHR37530">
    <property type="entry name" value="OUTER MEMBRANE PROTEIN SLP"/>
    <property type="match status" value="1"/>
</dbReference>
<dbReference type="InterPro" id="IPR004658">
    <property type="entry name" value="OMP_Slp"/>
</dbReference>
<accession>A0A516V266</accession>
<organism evidence="2 3">
    <name type="scientific">Pseudoluteimonas lycopersici</name>
    <dbReference type="NCBI Taxonomy" id="1324796"/>
    <lineage>
        <taxon>Bacteria</taxon>
        <taxon>Pseudomonadati</taxon>
        <taxon>Pseudomonadota</taxon>
        <taxon>Gammaproteobacteria</taxon>
        <taxon>Lysobacterales</taxon>
        <taxon>Lysobacteraceae</taxon>
        <taxon>Pseudoluteimonas</taxon>
    </lineage>
</organism>
<dbReference type="EMBL" id="CP041742">
    <property type="protein sequence ID" value="QDQ72604.1"/>
    <property type="molecule type" value="Genomic_DNA"/>
</dbReference>
<sequence length="165" mass="18280">MRILALSLLVAGLAGCASVPKPLQGEVNPITPREAQRADAVGATVRWGGRIVSTEPGPNQTCFEMIGSTLQGDGRPADMSEDGSGRFIACKSGFYDPAIFLKDRELTVLGRIDGYESRKIGDYDYRQPRVAADVIYLWPKARPVDVRYPAPQPWPWWGWGWGWGW</sequence>
<keyword evidence="3" id="KW-1185">Reference proteome</keyword>
<dbReference type="OrthoDB" id="5295757at2"/>
<feature type="signal peptide" evidence="1">
    <location>
        <begin position="1"/>
        <end position="16"/>
    </location>
</feature>
<keyword evidence="1" id="KW-0732">Signal</keyword>
<evidence type="ECO:0000256" key="1">
    <source>
        <dbReference type="SAM" id="SignalP"/>
    </source>
</evidence>
<evidence type="ECO:0000313" key="3">
    <source>
        <dbReference type="Proteomes" id="UP000315891"/>
    </source>
</evidence>
<feature type="chain" id="PRO_5021887463" evidence="1">
    <location>
        <begin position="17"/>
        <end position="165"/>
    </location>
</feature>
<gene>
    <name evidence="2" type="ORF">FNZ56_01285</name>
</gene>